<dbReference type="PANTHER" id="PTHR43133:SF8">
    <property type="entry name" value="RNA POLYMERASE SIGMA FACTOR HI_1459-RELATED"/>
    <property type="match status" value="1"/>
</dbReference>
<dbReference type="InterPro" id="IPR013324">
    <property type="entry name" value="RNA_pol_sigma_r3/r4-like"/>
</dbReference>
<dbReference type="AlphaFoldDB" id="A0A385SKR6"/>
<keyword evidence="5" id="KW-0804">Transcription</keyword>
<evidence type="ECO:0000256" key="5">
    <source>
        <dbReference type="ARBA" id="ARBA00023163"/>
    </source>
</evidence>
<dbReference type="GO" id="GO:0003677">
    <property type="term" value="F:DNA binding"/>
    <property type="evidence" value="ECO:0007669"/>
    <property type="project" value="UniProtKB-KW"/>
</dbReference>
<dbReference type="InterPro" id="IPR036388">
    <property type="entry name" value="WH-like_DNA-bd_sf"/>
</dbReference>
<dbReference type="InterPro" id="IPR039425">
    <property type="entry name" value="RNA_pol_sigma-70-like"/>
</dbReference>
<dbReference type="EMBL" id="CP032382">
    <property type="protein sequence ID" value="AYB29608.1"/>
    <property type="molecule type" value="Genomic_DNA"/>
</dbReference>
<feature type="domain" description="RNA polymerase sigma factor 70 region 4 type 2" evidence="8">
    <location>
        <begin position="129"/>
        <end position="177"/>
    </location>
</feature>
<dbReference type="InterPro" id="IPR007627">
    <property type="entry name" value="RNA_pol_sigma70_r2"/>
</dbReference>
<name>A0A385SKR6_9BACT</name>
<dbReference type="OrthoDB" id="1027298at2"/>
<keyword evidence="10" id="KW-1185">Reference proteome</keyword>
<dbReference type="Gene3D" id="1.10.10.10">
    <property type="entry name" value="Winged helix-like DNA-binding domain superfamily/Winged helix DNA-binding domain"/>
    <property type="match status" value="1"/>
</dbReference>
<keyword evidence="3" id="KW-0731">Sigma factor</keyword>
<dbReference type="Pfam" id="PF08281">
    <property type="entry name" value="Sigma70_r4_2"/>
    <property type="match status" value="1"/>
</dbReference>
<evidence type="ECO:0000313" key="10">
    <source>
        <dbReference type="Proteomes" id="UP000266183"/>
    </source>
</evidence>
<gene>
    <name evidence="9" type="ORF">D4L85_02965</name>
</gene>
<dbReference type="GO" id="GO:0016987">
    <property type="term" value="F:sigma factor activity"/>
    <property type="evidence" value="ECO:0007669"/>
    <property type="project" value="UniProtKB-KW"/>
</dbReference>
<dbReference type="GO" id="GO:0006352">
    <property type="term" value="P:DNA-templated transcription initiation"/>
    <property type="evidence" value="ECO:0007669"/>
    <property type="project" value="InterPro"/>
</dbReference>
<accession>A0A385SKR6</accession>
<dbReference type="InterPro" id="IPR014284">
    <property type="entry name" value="RNA_pol_sigma-70_dom"/>
</dbReference>
<evidence type="ECO:0000256" key="2">
    <source>
        <dbReference type="ARBA" id="ARBA00023015"/>
    </source>
</evidence>
<dbReference type="Proteomes" id="UP000266183">
    <property type="component" value="Chromosome"/>
</dbReference>
<dbReference type="Pfam" id="PF04542">
    <property type="entry name" value="Sigma70_r2"/>
    <property type="match status" value="1"/>
</dbReference>
<feature type="domain" description="RNA polymerase sigma-70 region 2" evidence="7">
    <location>
        <begin position="27"/>
        <end position="93"/>
    </location>
</feature>
<dbReference type="InterPro" id="IPR013249">
    <property type="entry name" value="RNA_pol_sigma70_r4_t2"/>
</dbReference>
<dbReference type="PANTHER" id="PTHR43133">
    <property type="entry name" value="RNA POLYMERASE ECF-TYPE SIGMA FACTO"/>
    <property type="match status" value="1"/>
</dbReference>
<feature type="transmembrane region" description="Helical" evidence="6">
    <location>
        <begin position="177"/>
        <end position="196"/>
    </location>
</feature>
<comment type="similarity">
    <text evidence="1">Belongs to the sigma-70 factor family. ECF subfamily.</text>
</comment>
<reference evidence="10" key="1">
    <citation type="submission" date="2018-09" db="EMBL/GenBank/DDBJ databases">
        <title>Chryseolinea sp. KIS68-18 isolated from soil.</title>
        <authorList>
            <person name="Weon H.-Y."/>
            <person name="Kwon S.-W."/>
            <person name="Lee S.A."/>
        </authorList>
    </citation>
    <scope>NUCLEOTIDE SEQUENCE [LARGE SCALE GENOMIC DNA]</scope>
    <source>
        <strain evidence="10">KIS68-18</strain>
    </source>
</reference>
<dbReference type="KEGG" id="chk:D4L85_02965"/>
<dbReference type="RefSeq" id="WP_119752923.1">
    <property type="nucleotide sequence ID" value="NZ_CP032382.1"/>
</dbReference>
<proteinExistence type="inferred from homology"/>
<sequence length="197" mass="22594">MKTEVRKSDEELITAILANDTDALGELYNRYYKKVFQKCLSLVKDPDEAFDLAQEALLKAFDHLKNFRKDSSFSTWLYIIAHRHCLLALRKKNKNGVQSNEVLDDEADRLAENTDEAEHRIESEAIMFSLINQLPEADRELLFLKYREGESIEALQQKLQLSTSAIKMRLKRSKEKLNNVYVVALSVGLAEALAMLA</sequence>
<evidence type="ECO:0000256" key="3">
    <source>
        <dbReference type="ARBA" id="ARBA00023082"/>
    </source>
</evidence>
<evidence type="ECO:0000313" key="9">
    <source>
        <dbReference type="EMBL" id="AYB29608.1"/>
    </source>
</evidence>
<keyword evidence="4" id="KW-0238">DNA-binding</keyword>
<keyword evidence="6" id="KW-0812">Transmembrane</keyword>
<dbReference type="Gene3D" id="1.10.1740.10">
    <property type="match status" value="1"/>
</dbReference>
<dbReference type="SUPFAM" id="SSF88659">
    <property type="entry name" value="Sigma3 and sigma4 domains of RNA polymerase sigma factors"/>
    <property type="match status" value="1"/>
</dbReference>
<dbReference type="NCBIfam" id="TIGR02937">
    <property type="entry name" value="sigma70-ECF"/>
    <property type="match status" value="1"/>
</dbReference>
<evidence type="ECO:0000259" key="8">
    <source>
        <dbReference type="Pfam" id="PF08281"/>
    </source>
</evidence>
<organism evidence="9 10">
    <name type="scientific">Chryseolinea soli</name>
    <dbReference type="NCBI Taxonomy" id="2321403"/>
    <lineage>
        <taxon>Bacteria</taxon>
        <taxon>Pseudomonadati</taxon>
        <taxon>Bacteroidota</taxon>
        <taxon>Cytophagia</taxon>
        <taxon>Cytophagales</taxon>
        <taxon>Fulvivirgaceae</taxon>
        <taxon>Chryseolinea</taxon>
    </lineage>
</organism>
<evidence type="ECO:0000256" key="1">
    <source>
        <dbReference type="ARBA" id="ARBA00010641"/>
    </source>
</evidence>
<keyword evidence="6" id="KW-1133">Transmembrane helix</keyword>
<dbReference type="SUPFAM" id="SSF88946">
    <property type="entry name" value="Sigma2 domain of RNA polymerase sigma factors"/>
    <property type="match status" value="1"/>
</dbReference>
<dbReference type="InterPro" id="IPR013325">
    <property type="entry name" value="RNA_pol_sigma_r2"/>
</dbReference>
<keyword evidence="6" id="KW-0472">Membrane</keyword>
<evidence type="ECO:0000259" key="7">
    <source>
        <dbReference type="Pfam" id="PF04542"/>
    </source>
</evidence>
<evidence type="ECO:0000256" key="6">
    <source>
        <dbReference type="SAM" id="Phobius"/>
    </source>
</evidence>
<protein>
    <submittedName>
        <fullName evidence="9">Sigma-70 family RNA polymerase sigma factor</fullName>
    </submittedName>
</protein>
<evidence type="ECO:0000256" key="4">
    <source>
        <dbReference type="ARBA" id="ARBA00023125"/>
    </source>
</evidence>
<keyword evidence="2" id="KW-0805">Transcription regulation</keyword>